<comment type="similarity">
    <text evidence="2 9">Belongs to the MGMT family.</text>
</comment>
<evidence type="ECO:0000256" key="7">
    <source>
        <dbReference type="ARBA" id="ARBA00023204"/>
    </source>
</evidence>
<comment type="catalytic activity">
    <reaction evidence="1 9">
        <text>a 4-O-methyl-thymidine in DNA + L-cysteinyl-[protein] = a thymidine in DNA + S-methyl-L-cysteinyl-[protein]</text>
        <dbReference type="Rhea" id="RHEA:53428"/>
        <dbReference type="Rhea" id="RHEA-COMP:10131"/>
        <dbReference type="Rhea" id="RHEA-COMP:10132"/>
        <dbReference type="Rhea" id="RHEA-COMP:13555"/>
        <dbReference type="Rhea" id="RHEA-COMP:13556"/>
        <dbReference type="ChEBI" id="CHEBI:29950"/>
        <dbReference type="ChEBI" id="CHEBI:82612"/>
        <dbReference type="ChEBI" id="CHEBI:137386"/>
        <dbReference type="ChEBI" id="CHEBI:137387"/>
        <dbReference type="EC" id="2.1.1.63"/>
    </reaction>
</comment>
<comment type="function">
    <text evidence="9">Involved in the cellular defense against the biological effects of O6-methylguanine (O6-MeG) and O4-methylthymine (O4-MeT) in DNA. Repairs the methylated nucleobase in DNA by stoichiometrically transferring the methyl group to a cysteine residue in the enzyme. This is a suicide reaction: the enzyme is irreversibly inactivated.</text>
</comment>
<feature type="domain" description="Methylguanine DNA methyltransferase ribonuclease-like" evidence="11">
    <location>
        <begin position="5"/>
        <end position="77"/>
    </location>
</feature>
<comment type="subcellular location">
    <subcellularLocation>
        <location evidence="9">Cytoplasm</location>
    </subcellularLocation>
</comment>
<dbReference type="GO" id="GO:0032259">
    <property type="term" value="P:methylation"/>
    <property type="evidence" value="ECO:0007669"/>
    <property type="project" value="UniProtKB-KW"/>
</dbReference>
<dbReference type="InterPro" id="IPR036388">
    <property type="entry name" value="WH-like_DNA-bd_sf"/>
</dbReference>
<dbReference type="PANTHER" id="PTHR10815">
    <property type="entry name" value="METHYLATED-DNA--PROTEIN-CYSTEINE METHYLTRANSFERASE"/>
    <property type="match status" value="1"/>
</dbReference>
<keyword evidence="4 9" id="KW-0489">Methyltransferase</keyword>
<keyword evidence="5 9" id="KW-0808">Transferase</keyword>
<evidence type="ECO:0000256" key="4">
    <source>
        <dbReference type="ARBA" id="ARBA00022603"/>
    </source>
</evidence>
<organism evidence="12 13">
    <name type="scientific">Catellatospora chokoriensis</name>
    <dbReference type="NCBI Taxonomy" id="310353"/>
    <lineage>
        <taxon>Bacteria</taxon>
        <taxon>Bacillati</taxon>
        <taxon>Actinomycetota</taxon>
        <taxon>Actinomycetes</taxon>
        <taxon>Micromonosporales</taxon>
        <taxon>Micromonosporaceae</taxon>
        <taxon>Catellatospora</taxon>
    </lineage>
</organism>
<evidence type="ECO:0000256" key="5">
    <source>
        <dbReference type="ARBA" id="ARBA00022679"/>
    </source>
</evidence>
<dbReference type="InterPro" id="IPR036631">
    <property type="entry name" value="MGMT_N_sf"/>
</dbReference>
<name>A0A8J3JZT3_9ACTN</name>
<evidence type="ECO:0000259" key="11">
    <source>
        <dbReference type="Pfam" id="PF02870"/>
    </source>
</evidence>
<evidence type="ECO:0000313" key="12">
    <source>
        <dbReference type="EMBL" id="GIF89857.1"/>
    </source>
</evidence>
<keyword evidence="13" id="KW-1185">Reference proteome</keyword>
<dbReference type="Proteomes" id="UP000619293">
    <property type="component" value="Unassembled WGS sequence"/>
</dbReference>
<dbReference type="GO" id="GO:0006307">
    <property type="term" value="P:DNA alkylation repair"/>
    <property type="evidence" value="ECO:0007669"/>
    <property type="project" value="UniProtKB-UniRule"/>
</dbReference>
<dbReference type="SUPFAM" id="SSF53155">
    <property type="entry name" value="Methylated DNA-protein cysteine methyltransferase domain"/>
    <property type="match status" value="1"/>
</dbReference>
<dbReference type="EC" id="2.1.1.63" evidence="9"/>
<dbReference type="PROSITE" id="PS00374">
    <property type="entry name" value="MGMT"/>
    <property type="match status" value="1"/>
</dbReference>
<dbReference type="CDD" id="cd06445">
    <property type="entry name" value="ATase"/>
    <property type="match status" value="1"/>
</dbReference>
<dbReference type="InterPro" id="IPR014048">
    <property type="entry name" value="MethylDNA_cys_MeTrfase_DNA-bd"/>
</dbReference>
<keyword evidence="3 9" id="KW-0963">Cytoplasm</keyword>
<evidence type="ECO:0000256" key="6">
    <source>
        <dbReference type="ARBA" id="ARBA00022763"/>
    </source>
</evidence>
<comment type="caution">
    <text evidence="12">The sequence shown here is derived from an EMBL/GenBank/DDBJ whole genome shotgun (WGS) entry which is preliminary data.</text>
</comment>
<dbReference type="FunFam" id="1.10.10.10:FF:000214">
    <property type="entry name" value="Methylated-DNA--protein-cysteine methyltransferase"/>
    <property type="match status" value="1"/>
</dbReference>
<dbReference type="Pfam" id="PF02870">
    <property type="entry name" value="Methyltransf_1N"/>
    <property type="match status" value="1"/>
</dbReference>
<feature type="active site" description="Nucleophile; methyl group acceptor" evidence="9">
    <location>
        <position position="132"/>
    </location>
</feature>
<dbReference type="EMBL" id="BONG01000018">
    <property type="protein sequence ID" value="GIF89857.1"/>
    <property type="molecule type" value="Genomic_DNA"/>
</dbReference>
<gene>
    <name evidence="12" type="primary">ogt_2</name>
    <name evidence="12" type="ORF">Cch02nite_33010</name>
</gene>
<evidence type="ECO:0000259" key="10">
    <source>
        <dbReference type="Pfam" id="PF01035"/>
    </source>
</evidence>
<evidence type="ECO:0000256" key="2">
    <source>
        <dbReference type="ARBA" id="ARBA00008711"/>
    </source>
</evidence>
<dbReference type="GO" id="GO:0005737">
    <property type="term" value="C:cytoplasm"/>
    <property type="evidence" value="ECO:0007669"/>
    <property type="project" value="UniProtKB-SubCell"/>
</dbReference>
<dbReference type="AlphaFoldDB" id="A0A8J3JZT3"/>
<evidence type="ECO:0000256" key="8">
    <source>
        <dbReference type="ARBA" id="ARBA00049348"/>
    </source>
</evidence>
<dbReference type="Gene3D" id="1.10.10.10">
    <property type="entry name" value="Winged helix-like DNA-binding domain superfamily/Winged helix DNA-binding domain"/>
    <property type="match status" value="1"/>
</dbReference>
<keyword evidence="6 9" id="KW-0227">DNA damage</keyword>
<comment type="catalytic activity">
    <reaction evidence="8 9">
        <text>a 6-O-methyl-2'-deoxyguanosine in DNA + L-cysteinyl-[protein] = S-methyl-L-cysteinyl-[protein] + a 2'-deoxyguanosine in DNA</text>
        <dbReference type="Rhea" id="RHEA:24000"/>
        <dbReference type="Rhea" id="RHEA-COMP:10131"/>
        <dbReference type="Rhea" id="RHEA-COMP:10132"/>
        <dbReference type="Rhea" id="RHEA-COMP:11367"/>
        <dbReference type="Rhea" id="RHEA-COMP:11368"/>
        <dbReference type="ChEBI" id="CHEBI:29950"/>
        <dbReference type="ChEBI" id="CHEBI:82612"/>
        <dbReference type="ChEBI" id="CHEBI:85445"/>
        <dbReference type="ChEBI" id="CHEBI:85448"/>
        <dbReference type="EC" id="2.1.1.63"/>
    </reaction>
</comment>
<dbReference type="Gene3D" id="3.30.160.70">
    <property type="entry name" value="Methylated DNA-protein cysteine methyltransferase domain"/>
    <property type="match status" value="1"/>
</dbReference>
<dbReference type="InterPro" id="IPR023546">
    <property type="entry name" value="MGMT"/>
</dbReference>
<protein>
    <recommendedName>
        <fullName evidence="9">Methylated-DNA--protein-cysteine methyltransferase</fullName>
        <ecNumber evidence="9">2.1.1.63</ecNumber>
    </recommendedName>
    <alternativeName>
        <fullName evidence="9">6-O-methylguanine-DNA methyltransferase</fullName>
        <shortName evidence="9">MGMT</shortName>
    </alternativeName>
    <alternativeName>
        <fullName evidence="9">O-6-methylguanine-DNA-alkyltransferase</fullName>
    </alternativeName>
</protein>
<proteinExistence type="inferred from homology"/>
<dbReference type="InterPro" id="IPR036217">
    <property type="entry name" value="MethylDNA_cys_MeTrfase_DNAb"/>
</dbReference>
<dbReference type="RefSeq" id="WP_191839000.1">
    <property type="nucleotide sequence ID" value="NZ_BAAALB010000008.1"/>
</dbReference>
<dbReference type="InterPro" id="IPR008332">
    <property type="entry name" value="MethylG_MeTrfase_N"/>
</dbReference>
<evidence type="ECO:0000256" key="1">
    <source>
        <dbReference type="ARBA" id="ARBA00001286"/>
    </source>
</evidence>
<evidence type="ECO:0000313" key="13">
    <source>
        <dbReference type="Proteomes" id="UP000619293"/>
    </source>
</evidence>
<sequence>MSARHTRIDTGLGELTFVADGDELIGLYFPGHWYPPKPEAIGPYVDAAADALFTRTAEELAEYLAGRRTSFDVPVALHGDDFQQRVWALLREIPHGGTTTYGALAAELGNPALAQRVGQAVGRNPVSVIVPCHRVVGSDGRLTGFAGGLERKQFLLELEEPAEVKAGRLF</sequence>
<dbReference type="HAMAP" id="MF_00772">
    <property type="entry name" value="OGT"/>
    <property type="match status" value="1"/>
</dbReference>
<dbReference type="InterPro" id="IPR001497">
    <property type="entry name" value="MethylDNA_cys_MeTrfase_AS"/>
</dbReference>
<dbReference type="GO" id="GO:0003908">
    <property type="term" value="F:methylated-DNA-[protein]-cysteine S-methyltransferase activity"/>
    <property type="evidence" value="ECO:0007669"/>
    <property type="project" value="UniProtKB-UniRule"/>
</dbReference>
<keyword evidence="7 9" id="KW-0234">DNA repair</keyword>
<comment type="miscellaneous">
    <text evidence="9">This enzyme catalyzes only one turnover and therefore is not strictly catalytic. According to one definition, an enzyme is a biocatalyst that acts repeatedly and over many reaction cycles.</text>
</comment>
<feature type="domain" description="Methylated-DNA-[protein]-cysteine S-methyltransferase DNA binding" evidence="10">
    <location>
        <begin position="81"/>
        <end position="160"/>
    </location>
</feature>
<accession>A0A8J3JZT3</accession>
<dbReference type="NCBIfam" id="TIGR00589">
    <property type="entry name" value="ogt"/>
    <property type="match status" value="1"/>
</dbReference>
<evidence type="ECO:0000256" key="9">
    <source>
        <dbReference type="HAMAP-Rule" id="MF_00772"/>
    </source>
</evidence>
<dbReference type="SUPFAM" id="SSF46767">
    <property type="entry name" value="Methylated DNA-protein cysteine methyltransferase, C-terminal domain"/>
    <property type="match status" value="1"/>
</dbReference>
<dbReference type="PANTHER" id="PTHR10815:SF5">
    <property type="entry name" value="METHYLATED-DNA--PROTEIN-CYSTEINE METHYLTRANSFERASE"/>
    <property type="match status" value="1"/>
</dbReference>
<evidence type="ECO:0000256" key="3">
    <source>
        <dbReference type="ARBA" id="ARBA00022490"/>
    </source>
</evidence>
<dbReference type="Pfam" id="PF01035">
    <property type="entry name" value="DNA_binding_1"/>
    <property type="match status" value="1"/>
</dbReference>
<reference evidence="12 13" key="1">
    <citation type="submission" date="2021-01" db="EMBL/GenBank/DDBJ databases">
        <title>Whole genome shotgun sequence of Catellatospora chokoriensis NBRC 107358.</title>
        <authorList>
            <person name="Komaki H."/>
            <person name="Tamura T."/>
        </authorList>
    </citation>
    <scope>NUCLEOTIDE SEQUENCE [LARGE SCALE GENOMIC DNA]</scope>
    <source>
        <strain evidence="12 13">NBRC 107358</strain>
    </source>
</reference>